<keyword evidence="8" id="KW-0813">Transport</keyword>
<dbReference type="InterPro" id="IPR044775">
    <property type="entry name" value="MFS_ERD6/Tret1-like"/>
</dbReference>
<dbReference type="NCBIfam" id="TIGR00879">
    <property type="entry name" value="SP"/>
    <property type="match status" value="1"/>
</dbReference>
<evidence type="ECO:0000256" key="10">
    <source>
        <dbReference type="SAM" id="Phobius"/>
    </source>
</evidence>
<dbReference type="STRING" id="1661398.A0A482VYX6"/>
<evidence type="ECO:0000256" key="5">
    <source>
        <dbReference type="ARBA" id="ARBA00023136"/>
    </source>
</evidence>
<dbReference type="FunFam" id="1.20.1250.20:FF:000055">
    <property type="entry name" value="Facilitated trehalose transporter Tret1-2 homolog"/>
    <property type="match status" value="1"/>
</dbReference>
<evidence type="ECO:0000256" key="3">
    <source>
        <dbReference type="ARBA" id="ARBA00022692"/>
    </source>
</evidence>
<evidence type="ECO:0000256" key="1">
    <source>
        <dbReference type="ARBA" id="ARBA00004651"/>
    </source>
</evidence>
<organism evidence="12 13">
    <name type="scientific">Asbolus verrucosus</name>
    <name type="common">Desert ironclad beetle</name>
    <dbReference type="NCBI Taxonomy" id="1661398"/>
    <lineage>
        <taxon>Eukaryota</taxon>
        <taxon>Metazoa</taxon>
        <taxon>Ecdysozoa</taxon>
        <taxon>Arthropoda</taxon>
        <taxon>Hexapoda</taxon>
        <taxon>Insecta</taxon>
        <taxon>Pterygota</taxon>
        <taxon>Neoptera</taxon>
        <taxon>Endopterygota</taxon>
        <taxon>Coleoptera</taxon>
        <taxon>Polyphaga</taxon>
        <taxon>Cucujiformia</taxon>
        <taxon>Tenebrionidae</taxon>
        <taxon>Pimeliinae</taxon>
        <taxon>Asbolus</taxon>
    </lineage>
</organism>
<evidence type="ECO:0000256" key="9">
    <source>
        <dbReference type="SAM" id="MobiDB-lite"/>
    </source>
</evidence>
<evidence type="ECO:0000313" key="12">
    <source>
        <dbReference type="EMBL" id="RZC37793.1"/>
    </source>
</evidence>
<keyword evidence="13" id="KW-1185">Reference proteome</keyword>
<evidence type="ECO:0000256" key="6">
    <source>
        <dbReference type="ARBA" id="ARBA00023180"/>
    </source>
</evidence>
<feature type="transmembrane region" description="Helical" evidence="10">
    <location>
        <begin position="392"/>
        <end position="414"/>
    </location>
</feature>
<protein>
    <submittedName>
        <fullName evidence="12">Sugar tr and/or MFS 1 domain containing protein</fullName>
    </submittedName>
</protein>
<feature type="transmembrane region" description="Helical" evidence="10">
    <location>
        <begin position="219"/>
        <end position="240"/>
    </location>
</feature>
<feature type="transmembrane region" description="Helical" evidence="10">
    <location>
        <begin position="93"/>
        <end position="113"/>
    </location>
</feature>
<feature type="transmembrane region" description="Helical" evidence="10">
    <location>
        <begin position="160"/>
        <end position="179"/>
    </location>
</feature>
<dbReference type="InterPro" id="IPR003663">
    <property type="entry name" value="Sugar/inositol_transpt"/>
</dbReference>
<dbReference type="InterPro" id="IPR020846">
    <property type="entry name" value="MFS_dom"/>
</dbReference>
<dbReference type="GO" id="GO:0051119">
    <property type="term" value="F:sugar transmembrane transporter activity"/>
    <property type="evidence" value="ECO:0007669"/>
    <property type="project" value="InterPro"/>
</dbReference>
<dbReference type="EMBL" id="QDEB01049341">
    <property type="protein sequence ID" value="RZC37793.1"/>
    <property type="molecule type" value="Genomic_DNA"/>
</dbReference>
<dbReference type="GO" id="GO:0005886">
    <property type="term" value="C:plasma membrane"/>
    <property type="evidence" value="ECO:0007669"/>
    <property type="project" value="UniProtKB-SubCell"/>
</dbReference>
<name>A0A482VYX6_ASBVE</name>
<reference evidence="12 13" key="1">
    <citation type="submission" date="2017-03" db="EMBL/GenBank/DDBJ databases">
        <title>Genome of the blue death feigning beetle - Asbolus verrucosus.</title>
        <authorList>
            <person name="Rider S.D."/>
        </authorList>
    </citation>
    <scope>NUCLEOTIDE SEQUENCE [LARGE SCALE GENOMIC DNA]</scope>
    <source>
        <strain evidence="12">Butters</strain>
        <tissue evidence="12">Head and leg muscle</tissue>
    </source>
</reference>
<gene>
    <name evidence="12" type="ORF">BDFB_006176</name>
</gene>
<dbReference type="Proteomes" id="UP000292052">
    <property type="component" value="Unassembled WGS sequence"/>
</dbReference>
<dbReference type="PANTHER" id="PTHR48021">
    <property type="match status" value="1"/>
</dbReference>
<evidence type="ECO:0000256" key="4">
    <source>
        <dbReference type="ARBA" id="ARBA00022989"/>
    </source>
</evidence>
<dbReference type="PANTHER" id="PTHR48021:SF96">
    <property type="entry name" value="FACILITATED TREHALOSE TRANSPORTER TRET1-1-RELATED"/>
    <property type="match status" value="1"/>
</dbReference>
<feature type="domain" description="Major facilitator superfamily (MFS) profile" evidence="11">
    <location>
        <begin position="95"/>
        <end position="518"/>
    </location>
</feature>
<feature type="transmembrane region" description="Helical" evidence="10">
    <location>
        <begin position="426"/>
        <end position="451"/>
    </location>
</feature>
<evidence type="ECO:0000256" key="7">
    <source>
        <dbReference type="ARBA" id="ARBA00024348"/>
    </source>
</evidence>
<dbReference type="PROSITE" id="PS00216">
    <property type="entry name" value="SUGAR_TRANSPORT_1"/>
    <property type="match status" value="1"/>
</dbReference>
<dbReference type="InterPro" id="IPR005829">
    <property type="entry name" value="Sugar_transporter_CS"/>
</dbReference>
<feature type="transmembrane region" description="Helical" evidence="10">
    <location>
        <begin position="185"/>
        <end position="207"/>
    </location>
</feature>
<feature type="non-terminal residue" evidence="12">
    <location>
        <position position="1"/>
    </location>
</feature>
<evidence type="ECO:0000313" key="13">
    <source>
        <dbReference type="Proteomes" id="UP000292052"/>
    </source>
</evidence>
<feature type="transmembrane region" description="Helical" evidence="10">
    <location>
        <begin position="133"/>
        <end position="153"/>
    </location>
</feature>
<dbReference type="AlphaFoldDB" id="A0A482VYX6"/>
<feature type="transmembrane region" description="Helical" evidence="10">
    <location>
        <begin position="463"/>
        <end position="483"/>
    </location>
</feature>
<comment type="subcellular location">
    <subcellularLocation>
        <location evidence="1">Cell membrane</location>
        <topology evidence="1">Multi-pass membrane protein</topology>
    </subcellularLocation>
</comment>
<sequence>KSDRQLLPTSDSSTSSACATSTNLSSWDFQSDSTINKIPMKGTMLKDDLRITVPEMEPLKKKSEMNVTEGKQEFPSSVEQLYYKDTQKIWPQLIAAIAVSWVSLVVGYTSGYTSPAGTSLRRDMNLTDRQYRWISGSMTTSALMGSLVGGPLIEYVGRKWTLLISNMLFLIGWIVNYYAQEYWCIFVSKWTVGYGVGIATLTIPVYLGETLQPKVRGTLGLLPTAFGNIGILICFCMGNLFEWREIAGIGALLSLPFLIPIWIIPETAHWYVSKGKSNESRETLEWLMGKTNQNAINKEHQELLKRRETSNEKTAISDIFTKTNLKPFMIILGLMFFQQMSGINAVIFHTTQIFNDTGSNIESSIQTTIVGVVNFISTFIATIFIDRLGRKALLYISSVAMIVTLGILGTYFYLVNVTHVNVSTYSWIPLASFIIYVLGFSFGFGPVPWLMMGEILPTKIRGTAASFSTAFNWMCTAIITTAFPPLRDFIGSHGVFWFFCFMTILALVFTIVSVPETKGQSLEDIERELGSKNSAGSRK</sequence>
<dbReference type="Gene3D" id="1.20.1250.20">
    <property type="entry name" value="MFS general substrate transporter like domains"/>
    <property type="match status" value="1"/>
</dbReference>
<dbReference type="PROSITE" id="PS50850">
    <property type="entry name" value="MFS"/>
    <property type="match status" value="1"/>
</dbReference>
<comment type="caution">
    <text evidence="12">The sequence shown here is derived from an EMBL/GenBank/DDBJ whole genome shotgun (WGS) entry which is preliminary data.</text>
</comment>
<accession>A0A482VYX6</accession>
<evidence type="ECO:0000259" key="11">
    <source>
        <dbReference type="PROSITE" id="PS50850"/>
    </source>
</evidence>
<keyword evidence="5 10" id="KW-0472">Membrane</keyword>
<feature type="transmembrane region" description="Helical" evidence="10">
    <location>
        <begin position="246"/>
        <end position="264"/>
    </location>
</feature>
<dbReference type="Pfam" id="PF00083">
    <property type="entry name" value="Sugar_tr"/>
    <property type="match status" value="1"/>
</dbReference>
<keyword evidence="2" id="KW-1003">Cell membrane</keyword>
<proteinExistence type="inferred from homology"/>
<feature type="region of interest" description="Disordered" evidence="9">
    <location>
        <begin position="1"/>
        <end position="20"/>
    </location>
</feature>
<evidence type="ECO:0000256" key="2">
    <source>
        <dbReference type="ARBA" id="ARBA00022475"/>
    </source>
</evidence>
<dbReference type="InterPro" id="IPR036259">
    <property type="entry name" value="MFS_trans_sf"/>
</dbReference>
<dbReference type="SUPFAM" id="SSF103473">
    <property type="entry name" value="MFS general substrate transporter"/>
    <property type="match status" value="1"/>
</dbReference>
<keyword evidence="3 10" id="KW-0812">Transmembrane</keyword>
<dbReference type="InterPro" id="IPR050549">
    <property type="entry name" value="MFS_Trehalose_Transporter"/>
</dbReference>
<comment type="similarity">
    <text evidence="7">Belongs to the major facilitator superfamily. Sugar transporter (TC 2.A.1.1) family. Trehalose transporter subfamily.</text>
</comment>
<feature type="transmembrane region" description="Helical" evidence="10">
    <location>
        <begin position="368"/>
        <end position="385"/>
    </location>
</feature>
<feature type="compositionally biased region" description="Low complexity" evidence="9">
    <location>
        <begin position="9"/>
        <end position="20"/>
    </location>
</feature>
<dbReference type="OrthoDB" id="6339427at2759"/>
<keyword evidence="4 10" id="KW-1133">Transmembrane helix</keyword>
<dbReference type="PRINTS" id="PR00171">
    <property type="entry name" value="SUGRTRNSPORT"/>
</dbReference>
<feature type="transmembrane region" description="Helical" evidence="10">
    <location>
        <begin position="495"/>
        <end position="514"/>
    </location>
</feature>
<dbReference type="CDD" id="cd17358">
    <property type="entry name" value="MFS_GLUT6_8_Class3_like"/>
    <property type="match status" value="1"/>
</dbReference>
<dbReference type="InterPro" id="IPR005828">
    <property type="entry name" value="MFS_sugar_transport-like"/>
</dbReference>
<keyword evidence="6" id="KW-0325">Glycoprotein</keyword>
<evidence type="ECO:0000256" key="8">
    <source>
        <dbReference type="RuleBase" id="RU003346"/>
    </source>
</evidence>